<dbReference type="InParanoid" id="A0A6I8TYA7"/>
<dbReference type="GO" id="GO:0008104">
    <property type="term" value="P:intracellular protein localization"/>
    <property type="evidence" value="ECO:0007669"/>
    <property type="project" value="TreeGrafter"/>
</dbReference>
<evidence type="ECO:0000256" key="1">
    <source>
        <dbReference type="SAM" id="MobiDB-lite"/>
    </source>
</evidence>
<dbReference type="AlphaFoldDB" id="A0A6I8TYA7"/>
<dbReference type="GO" id="GO:0005886">
    <property type="term" value="C:plasma membrane"/>
    <property type="evidence" value="ECO:0007669"/>
    <property type="project" value="TreeGrafter"/>
</dbReference>
<evidence type="ECO:0000313" key="2">
    <source>
        <dbReference type="EnsemblMetazoa" id="AAEL020090-PA"/>
    </source>
</evidence>
<feature type="region of interest" description="Disordered" evidence="1">
    <location>
        <begin position="1"/>
        <end position="64"/>
    </location>
</feature>
<reference evidence="2" key="2">
    <citation type="submission" date="2020-05" db="UniProtKB">
        <authorList>
            <consortium name="EnsemblMetazoa"/>
        </authorList>
    </citation>
    <scope>IDENTIFICATION</scope>
    <source>
        <strain evidence="2">LVP_AGWG</strain>
    </source>
</reference>
<dbReference type="PANTHER" id="PTHR13155:SF1">
    <property type="entry name" value="A-KINASE ANCHOR PROTEIN 10, MITOCHONDRIAL"/>
    <property type="match status" value="1"/>
</dbReference>
<dbReference type="PROSITE" id="PS50132">
    <property type="entry name" value="RGS"/>
    <property type="match status" value="1"/>
</dbReference>
<accession>A0A6I8TYA7</accession>
<organism evidence="2 3">
    <name type="scientific">Aedes aegypti</name>
    <name type="common">Yellowfever mosquito</name>
    <name type="synonym">Culex aegypti</name>
    <dbReference type="NCBI Taxonomy" id="7159"/>
    <lineage>
        <taxon>Eukaryota</taxon>
        <taxon>Metazoa</taxon>
        <taxon>Ecdysozoa</taxon>
        <taxon>Arthropoda</taxon>
        <taxon>Hexapoda</taxon>
        <taxon>Insecta</taxon>
        <taxon>Pterygota</taxon>
        <taxon>Neoptera</taxon>
        <taxon>Endopterygota</taxon>
        <taxon>Diptera</taxon>
        <taxon>Nematocera</taxon>
        <taxon>Culicoidea</taxon>
        <taxon>Culicidae</taxon>
        <taxon>Culicinae</taxon>
        <taxon>Aedini</taxon>
        <taxon>Aedes</taxon>
        <taxon>Stegomyia</taxon>
    </lineage>
</organism>
<keyword evidence="3" id="KW-1185">Reference proteome</keyword>
<sequence>MVTVVPRKNSITGSNSSNSLAHQEPSSKATSADDVIDSGGANHSGEPANDEQALQEAEQLDNPTEVRSRLSRNLHILAEQSCICYFVQYLETKEALALVKFLLDVESFKAAASADNARVDGGNGTGKDGRISLALCGGTCSERIFDDAQQYLLEAMEKSYLNAFLESSFYSKYTFEVLSSDSLTLKDILCSEMALFYFMEYLEQKGKRYILEFCVTVSHFRRSTENSQGQEDAVVLYEKYYSLQATCPLKVSDKIRFLVEEGICSPEAGMIKNCFEIPSRIIERFLEKRYFQGFLKS</sequence>
<dbReference type="InterPro" id="IPR036305">
    <property type="entry name" value="RGS_sf"/>
</dbReference>
<dbReference type="OrthoDB" id="5584247at2759"/>
<reference evidence="2 3" key="1">
    <citation type="submission" date="2017-06" db="EMBL/GenBank/DDBJ databases">
        <title>Aedes aegypti genome working group (AGWG) sequencing and assembly.</title>
        <authorList>
            <consortium name="Aedes aegypti Genome Working Group (AGWG)"/>
            <person name="Matthews B.J."/>
        </authorList>
    </citation>
    <scope>NUCLEOTIDE SEQUENCE [LARGE SCALE GENOMIC DNA]</scope>
    <source>
        <strain evidence="2 3">LVP_AGWG</strain>
    </source>
</reference>
<dbReference type="GO" id="GO:0005739">
    <property type="term" value="C:mitochondrion"/>
    <property type="evidence" value="ECO:0007669"/>
    <property type="project" value="TreeGrafter"/>
</dbReference>
<name>A0A6I8TYA7_AEDAE</name>
<dbReference type="SUPFAM" id="SSF48097">
    <property type="entry name" value="Regulator of G-protein signaling, RGS"/>
    <property type="match status" value="2"/>
</dbReference>
<dbReference type="InterPro" id="IPR016137">
    <property type="entry name" value="RGS"/>
</dbReference>
<dbReference type="Pfam" id="PF00615">
    <property type="entry name" value="RGS"/>
    <property type="match status" value="1"/>
</dbReference>
<gene>
    <name evidence="2" type="primary">110678274</name>
</gene>
<dbReference type="PANTHER" id="PTHR13155">
    <property type="entry name" value="A-KINASE ANCHOR PROTEINS"/>
    <property type="match status" value="1"/>
</dbReference>
<proteinExistence type="predicted"/>
<evidence type="ECO:0000313" key="3">
    <source>
        <dbReference type="Proteomes" id="UP000008820"/>
    </source>
</evidence>
<dbReference type="Gene3D" id="1.10.167.10">
    <property type="entry name" value="Regulator of G-protein Signalling 4, domain 2"/>
    <property type="match status" value="1"/>
</dbReference>
<dbReference type="SMART" id="SM00315">
    <property type="entry name" value="RGS"/>
    <property type="match status" value="2"/>
</dbReference>
<feature type="compositionally biased region" description="Polar residues" evidence="1">
    <location>
        <begin position="9"/>
        <end position="30"/>
    </location>
</feature>
<dbReference type="FunCoup" id="A0A6I8TYA7">
    <property type="interactions" value="2044"/>
</dbReference>
<protein>
    <submittedName>
        <fullName evidence="2">Uncharacterized protein</fullName>
    </submittedName>
</protein>
<dbReference type="EnsemblMetazoa" id="AAEL020090-RA">
    <property type="protein sequence ID" value="AAEL020090-PA"/>
    <property type="gene ID" value="AAEL020090"/>
</dbReference>
<dbReference type="InterPro" id="IPR044926">
    <property type="entry name" value="RGS_subdomain_2"/>
</dbReference>
<dbReference type="InterPro" id="IPR052246">
    <property type="entry name" value="Cell_Polariz_PKAAnc"/>
</dbReference>
<dbReference type="Proteomes" id="UP000008820">
    <property type="component" value="Chromosome 3"/>
</dbReference>